<dbReference type="InterPro" id="IPR008333">
    <property type="entry name" value="Cbr1-like_FAD-bd_dom"/>
</dbReference>
<keyword evidence="10" id="KW-1185">Reference proteome</keyword>
<dbReference type="SUPFAM" id="SSF63380">
    <property type="entry name" value="Riboflavin synthase domain-like"/>
    <property type="match status" value="1"/>
</dbReference>
<dbReference type="OrthoDB" id="432685at2759"/>
<feature type="binding site" evidence="6">
    <location>
        <position position="125"/>
    </location>
    <ligand>
        <name>FAD</name>
        <dbReference type="ChEBI" id="CHEBI:57692"/>
    </ligand>
</feature>
<keyword evidence="7" id="KW-0175">Coiled coil</keyword>
<evidence type="ECO:0000313" key="9">
    <source>
        <dbReference type="EMBL" id="CAG9862180.1"/>
    </source>
</evidence>
<dbReference type="InterPro" id="IPR039261">
    <property type="entry name" value="FNR_nucleotide-bd"/>
</dbReference>
<feature type="coiled-coil region" evidence="7">
    <location>
        <begin position="22"/>
        <end position="49"/>
    </location>
</feature>
<evidence type="ECO:0000256" key="1">
    <source>
        <dbReference type="ARBA" id="ARBA00001974"/>
    </source>
</evidence>
<sequence length="293" mass="34576">MEPPIKPDETDCCNSGCNPCILDSYEEQLKKYKQRLERDQNDLNRFKNCLITTAYSIFSVRNIQRESADALLITFEFKKLLKSNIETDRVMYNPGQYFMLKNGEYQKPYTPVPIHVSNPLQFTVLVKLYESGRMSRYIRKLEIDSKTIWRGPYGDFNLLYDYKHILLIAQGVGIAPLYTIIHNITQNEDCETFLKLFYCCKTYDTIYLRNRLYDLQHHWNFSYDIFLGNSDNSSRKYNETIHEYKLDACKIKEFLSDKTDSIQVLVCGNESFAITFKQIVMNCNIQERNISVF</sequence>
<feature type="binding site" evidence="6">
    <location>
        <position position="134"/>
    </location>
    <ligand>
        <name>FAD</name>
        <dbReference type="ChEBI" id="CHEBI:57692"/>
    </ligand>
</feature>
<dbReference type="PRINTS" id="PR00410">
    <property type="entry name" value="PHEHYDRXLASE"/>
</dbReference>
<protein>
    <recommendedName>
        <fullName evidence="8">FAD-binding FR-type domain-containing protein</fullName>
    </recommendedName>
</protein>
<feature type="binding site" evidence="6">
    <location>
        <position position="135"/>
    </location>
    <ligand>
        <name>FAD</name>
        <dbReference type="ChEBI" id="CHEBI:57692"/>
    </ligand>
</feature>
<evidence type="ECO:0000259" key="8">
    <source>
        <dbReference type="PROSITE" id="PS51384"/>
    </source>
</evidence>
<dbReference type="InterPro" id="IPR001834">
    <property type="entry name" value="CBR-like"/>
</dbReference>
<evidence type="ECO:0000256" key="2">
    <source>
        <dbReference type="ARBA" id="ARBA00006105"/>
    </source>
</evidence>
<name>A0A9N9TTU7_PHYSR</name>
<dbReference type="InterPro" id="IPR019180">
    <property type="entry name" value="Oxidoreductase-like_N"/>
</dbReference>
<dbReference type="InterPro" id="IPR001433">
    <property type="entry name" value="OxRdtase_FAD/NAD-bd"/>
</dbReference>
<reference evidence="9" key="1">
    <citation type="submission" date="2022-01" db="EMBL/GenBank/DDBJ databases">
        <authorList>
            <person name="King R."/>
        </authorList>
    </citation>
    <scope>NUCLEOTIDE SEQUENCE</scope>
</reference>
<dbReference type="CDD" id="cd06183">
    <property type="entry name" value="cyt_b5_reduct_like"/>
    <property type="match status" value="1"/>
</dbReference>
<dbReference type="Pfam" id="PF09791">
    <property type="entry name" value="Oxidored-like"/>
    <property type="match status" value="1"/>
</dbReference>
<evidence type="ECO:0000313" key="10">
    <source>
        <dbReference type="Proteomes" id="UP001153712"/>
    </source>
</evidence>
<accession>A0A9N9TTU7</accession>
<dbReference type="PROSITE" id="PS51384">
    <property type="entry name" value="FAD_FR"/>
    <property type="match status" value="1"/>
</dbReference>
<feature type="binding site" evidence="6">
    <location>
        <position position="108"/>
    </location>
    <ligand>
        <name>FAD</name>
        <dbReference type="ChEBI" id="CHEBI:57692"/>
    </ligand>
</feature>
<dbReference type="Gene3D" id="3.40.50.80">
    <property type="entry name" value="Nucleotide-binding domain of ferredoxin-NADP reductase (FNR) module"/>
    <property type="match status" value="1"/>
</dbReference>
<dbReference type="EMBL" id="OU900098">
    <property type="protein sequence ID" value="CAG9862180.1"/>
    <property type="molecule type" value="Genomic_DNA"/>
</dbReference>
<evidence type="ECO:0000256" key="4">
    <source>
        <dbReference type="ARBA" id="ARBA00022827"/>
    </source>
</evidence>
<keyword evidence="3 6" id="KW-0285">Flavoprotein</keyword>
<feature type="domain" description="FAD-binding FR-type" evidence="8">
    <location>
        <begin position="53"/>
        <end position="159"/>
    </location>
</feature>
<proteinExistence type="inferred from homology"/>
<keyword evidence="4 6" id="KW-0274">FAD</keyword>
<dbReference type="GO" id="GO:0016491">
    <property type="term" value="F:oxidoreductase activity"/>
    <property type="evidence" value="ECO:0007669"/>
    <property type="project" value="UniProtKB-KW"/>
</dbReference>
<dbReference type="Proteomes" id="UP001153712">
    <property type="component" value="Chromosome 5"/>
</dbReference>
<evidence type="ECO:0000256" key="3">
    <source>
        <dbReference type="ARBA" id="ARBA00022630"/>
    </source>
</evidence>
<comment type="similarity">
    <text evidence="2">Belongs to the flavoprotein pyridine nucleotide cytochrome reductase family.</text>
</comment>
<evidence type="ECO:0000256" key="6">
    <source>
        <dbReference type="PIRSR" id="PIRSR601834-1"/>
    </source>
</evidence>
<organism evidence="9 10">
    <name type="scientific">Phyllotreta striolata</name>
    <name type="common">Striped flea beetle</name>
    <name type="synonym">Crioceris striolata</name>
    <dbReference type="NCBI Taxonomy" id="444603"/>
    <lineage>
        <taxon>Eukaryota</taxon>
        <taxon>Metazoa</taxon>
        <taxon>Ecdysozoa</taxon>
        <taxon>Arthropoda</taxon>
        <taxon>Hexapoda</taxon>
        <taxon>Insecta</taxon>
        <taxon>Pterygota</taxon>
        <taxon>Neoptera</taxon>
        <taxon>Endopterygota</taxon>
        <taxon>Coleoptera</taxon>
        <taxon>Polyphaga</taxon>
        <taxon>Cucujiformia</taxon>
        <taxon>Chrysomeloidea</taxon>
        <taxon>Chrysomelidae</taxon>
        <taxon>Galerucinae</taxon>
        <taxon>Alticini</taxon>
        <taxon>Phyllotreta</taxon>
    </lineage>
</organism>
<evidence type="ECO:0000256" key="7">
    <source>
        <dbReference type="SAM" id="Coils"/>
    </source>
</evidence>
<gene>
    <name evidence="9" type="ORF">PHYEVI_LOCUS8500</name>
</gene>
<dbReference type="Gene3D" id="2.40.30.10">
    <property type="entry name" value="Translation factors"/>
    <property type="match status" value="1"/>
</dbReference>
<feature type="binding site" evidence="6">
    <location>
        <position position="127"/>
    </location>
    <ligand>
        <name>FAD</name>
        <dbReference type="ChEBI" id="CHEBI:57692"/>
    </ligand>
</feature>
<dbReference type="SUPFAM" id="SSF52343">
    <property type="entry name" value="Ferredoxin reductase-like, C-terminal NADP-linked domain"/>
    <property type="match status" value="1"/>
</dbReference>
<dbReference type="InterPro" id="IPR017927">
    <property type="entry name" value="FAD-bd_FR_type"/>
</dbReference>
<keyword evidence="5" id="KW-0560">Oxidoreductase</keyword>
<dbReference type="Pfam" id="PF00970">
    <property type="entry name" value="FAD_binding_6"/>
    <property type="match status" value="1"/>
</dbReference>
<dbReference type="Pfam" id="PF00175">
    <property type="entry name" value="NAD_binding_1"/>
    <property type="match status" value="1"/>
</dbReference>
<feature type="binding site" evidence="6">
    <location>
        <position position="109"/>
    </location>
    <ligand>
        <name>FAD</name>
        <dbReference type="ChEBI" id="CHEBI:57692"/>
    </ligand>
</feature>
<dbReference type="PANTHER" id="PTHR19370:SF184">
    <property type="entry name" value="NADH-CYTOCHROME B5 REDUCTASE-LIKE"/>
    <property type="match status" value="1"/>
</dbReference>
<evidence type="ECO:0000256" key="5">
    <source>
        <dbReference type="ARBA" id="ARBA00023002"/>
    </source>
</evidence>
<dbReference type="PANTHER" id="PTHR19370">
    <property type="entry name" value="NADH-CYTOCHROME B5 REDUCTASE"/>
    <property type="match status" value="1"/>
</dbReference>
<dbReference type="AlphaFoldDB" id="A0A9N9TTU7"/>
<dbReference type="InterPro" id="IPR017938">
    <property type="entry name" value="Riboflavin_synthase-like_b-brl"/>
</dbReference>
<comment type="cofactor">
    <cofactor evidence="1 6">
        <name>FAD</name>
        <dbReference type="ChEBI" id="CHEBI:57692"/>
    </cofactor>
</comment>